<feature type="compositionally biased region" description="Basic and acidic residues" evidence="1">
    <location>
        <begin position="115"/>
        <end position="124"/>
    </location>
</feature>
<dbReference type="InParanoid" id="A0A7J8J6N4"/>
<gene>
    <name evidence="2" type="ORF">HJG59_009704</name>
</gene>
<dbReference type="Proteomes" id="UP000550707">
    <property type="component" value="Unassembled WGS sequence"/>
</dbReference>
<comment type="caution">
    <text evidence="2">The sequence shown here is derived from an EMBL/GenBank/DDBJ whole genome shotgun (WGS) entry which is preliminary data.</text>
</comment>
<feature type="compositionally biased region" description="Basic and acidic residues" evidence="1">
    <location>
        <begin position="78"/>
        <end position="95"/>
    </location>
</feature>
<sequence length="124" mass="13793">MPFPDGISRVSQSTAPCFPYAEGPPGCVLPRETVQEKEQRLCSQTAWSLTLVLSLTTCGWRKHTMLQRKQQPRTGHLSVDRGDRENLSTPNDKHSSGSQNQREACVSILGNSLMRNKDGGRPTR</sequence>
<reference evidence="2 3" key="1">
    <citation type="journal article" date="2020" name="Nature">
        <title>Six reference-quality genomes reveal evolution of bat adaptations.</title>
        <authorList>
            <person name="Jebb D."/>
            <person name="Huang Z."/>
            <person name="Pippel M."/>
            <person name="Hughes G.M."/>
            <person name="Lavrichenko K."/>
            <person name="Devanna P."/>
            <person name="Winkler S."/>
            <person name="Jermiin L.S."/>
            <person name="Skirmuntt E.C."/>
            <person name="Katzourakis A."/>
            <person name="Burkitt-Gray L."/>
            <person name="Ray D.A."/>
            <person name="Sullivan K.A.M."/>
            <person name="Roscito J.G."/>
            <person name="Kirilenko B.M."/>
            <person name="Davalos L.M."/>
            <person name="Corthals A.P."/>
            <person name="Power M.L."/>
            <person name="Jones G."/>
            <person name="Ransome R.D."/>
            <person name="Dechmann D.K.N."/>
            <person name="Locatelli A.G."/>
            <person name="Puechmaille S.J."/>
            <person name="Fedrigo O."/>
            <person name="Jarvis E.D."/>
            <person name="Hiller M."/>
            <person name="Vernes S.C."/>
            <person name="Myers E.W."/>
            <person name="Teeling E.C."/>
        </authorList>
    </citation>
    <scope>NUCLEOTIDE SEQUENCE [LARGE SCALE GENOMIC DNA]</scope>
    <source>
        <strain evidence="2">MMolMol1</strain>
        <tissue evidence="2">Muscle</tissue>
    </source>
</reference>
<protein>
    <submittedName>
        <fullName evidence="2">Uncharacterized protein</fullName>
    </submittedName>
</protein>
<dbReference type="EMBL" id="JACASF010000002">
    <property type="protein sequence ID" value="KAF6492517.1"/>
    <property type="molecule type" value="Genomic_DNA"/>
</dbReference>
<evidence type="ECO:0000313" key="2">
    <source>
        <dbReference type="EMBL" id="KAF6492517.1"/>
    </source>
</evidence>
<evidence type="ECO:0000313" key="3">
    <source>
        <dbReference type="Proteomes" id="UP000550707"/>
    </source>
</evidence>
<keyword evidence="3" id="KW-1185">Reference proteome</keyword>
<name>A0A7J8J6N4_MOLMO</name>
<dbReference type="AlphaFoldDB" id="A0A7J8J6N4"/>
<proteinExistence type="predicted"/>
<accession>A0A7J8J6N4</accession>
<feature type="region of interest" description="Disordered" evidence="1">
    <location>
        <begin position="65"/>
        <end position="124"/>
    </location>
</feature>
<organism evidence="2 3">
    <name type="scientific">Molossus molossus</name>
    <name type="common">Pallas' mastiff bat</name>
    <name type="synonym">Vespertilio molossus</name>
    <dbReference type="NCBI Taxonomy" id="27622"/>
    <lineage>
        <taxon>Eukaryota</taxon>
        <taxon>Metazoa</taxon>
        <taxon>Chordata</taxon>
        <taxon>Craniata</taxon>
        <taxon>Vertebrata</taxon>
        <taxon>Euteleostomi</taxon>
        <taxon>Mammalia</taxon>
        <taxon>Eutheria</taxon>
        <taxon>Laurasiatheria</taxon>
        <taxon>Chiroptera</taxon>
        <taxon>Yangochiroptera</taxon>
        <taxon>Molossidae</taxon>
        <taxon>Molossus</taxon>
    </lineage>
</organism>
<evidence type="ECO:0000256" key="1">
    <source>
        <dbReference type="SAM" id="MobiDB-lite"/>
    </source>
</evidence>